<protein>
    <submittedName>
        <fullName evidence="1">Uncharacterized protein</fullName>
    </submittedName>
</protein>
<organism evidence="1">
    <name type="scientific">Caldilineaceae bacterium SB0664_bin_27</name>
    <dbReference type="NCBI Taxonomy" id="2605260"/>
    <lineage>
        <taxon>Bacteria</taxon>
        <taxon>Bacillati</taxon>
        <taxon>Chloroflexota</taxon>
        <taxon>Caldilineae</taxon>
        <taxon>Caldilineales</taxon>
        <taxon>Caldilineaceae</taxon>
    </lineage>
</organism>
<comment type="caution">
    <text evidence="1">The sequence shown here is derived from an EMBL/GenBank/DDBJ whole genome shotgun (WGS) entry which is preliminary data.</text>
</comment>
<proteinExistence type="predicted"/>
<name>A0A6B0YR02_9CHLR</name>
<evidence type="ECO:0000313" key="1">
    <source>
        <dbReference type="EMBL" id="MXY92419.1"/>
    </source>
</evidence>
<sequence>MKISQLYDQLELYSEGDPPTHSLFVLARLLGTPDRLLIIDPPHDVATRFDVAEESAVLFTSAARDVGLPLVQTRPGGVAHINVGQHLIDIYSQQHANLVCFPAIGILCGGVFGSDLALPELGEGSDGEDEIESLRLLARLVKGRRLQLYIPGTGSVSSDKVEVMGRLAADVSYIHGLRRTISQATAANEFWSRSEQIAEQLLPENRRTSAAVTTHRQNIERLYNAILA</sequence>
<dbReference type="EMBL" id="VXRG01000032">
    <property type="protein sequence ID" value="MXY92419.1"/>
    <property type="molecule type" value="Genomic_DNA"/>
</dbReference>
<reference evidence="1" key="1">
    <citation type="submission" date="2019-09" db="EMBL/GenBank/DDBJ databases">
        <title>Characterisation of the sponge microbiome using genome-centric metagenomics.</title>
        <authorList>
            <person name="Engelberts J.P."/>
            <person name="Robbins S.J."/>
            <person name="De Goeij J.M."/>
            <person name="Aranda M."/>
            <person name="Bell S.C."/>
            <person name="Webster N.S."/>
        </authorList>
    </citation>
    <scope>NUCLEOTIDE SEQUENCE</scope>
    <source>
        <strain evidence="1">SB0664_bin_27</strain>
    </source>
</reference>
<dbReference type="AlphaFoldDB" id="A0A6B0YR02"/>
<accession>A0A6B0YR02</accession>
<gene>
    <name evidence="1" type="ORF">F4Y42_03115</name>
</gene>